<dbReference type="AlphaFoldDB" id="A0A1T5LSH2"/>
<dbReference type="RefSeq" id="WP_079688346.1">
    <property type="nucleotide sequence ID" value="NZ_FUZU01000002.1"/>
</dbReference>
<proteinExistence type="predicted"/>
<dbReference type="Proteomes" id="UP000190961">
    <property type="component" value="Unassembled WGS sequence"/>
</dbReference>
<dbReference type="STRING" id="688867.SAMN05660236_3841"/>
<feature type="chain" id="PRO_5013024557" description="YD repeat-containing protein" evidence="1">
    <location>
        <begin position="22"/>
        <end position="324"/>
    </location>
</feature>
<keyword evidence="3" id="KW-1185">Reference proteome</keyword>
<keyword evidence="1" id="KW-0732">Signal</keyword>
<evidence type="ECO:0000256" key="1">
    <source>
        <dbReference type="SAM" id="SignalP"/>
    </source>
</evidence>
<sequence>MKPCLLILVVIFSFIVESTLAQENICECCAYSSLQFREDYETIFFPALIKKKNITEVVVYTQASIAENPSLNRYKEMTFKFNQRGQIIARTHYNRNGKPHSIYEFERNGTGKVFRETFNYLDSTEQVINHFSSPEITDYYYDLKNRLIKMKERNTKGIVMPDIMSDFTKYTYDKSSRITKRTIQYYYDNHVPESSSSVTTYTYKDKKLSGESQTIADNKVILTTKTQYTKQWKPLRETGYNAKGDKISFQTLYEYNLQGKMTRYETKAFEISSECPDNGTYTDVYTYSDEGLLLSITHTYEDKKCELIFEYRTQSPSGQVSSGL</sequence>
<protein>
    <recommendedName>
        <fullName evidence="4">YD repeat-containing protein</fullName>
    </recommendedName>
</protein>
<feature type="signal peptide" evidence="1">
    <location>
        <begin position="1"/>
        <end position="21"/>
    </location>
</feature>
<reference evidence="2 3" key="1">
    <citation type="submission" date="2017-02" db="EMBL/GenBank/DDBJ databases">
        <authorList>
            <person name="Peterson S.W."/>
        </authorList>
    </citation>
    <scope>NUCLEOTIDE SEQUENCE [LARGE SCALE GENOMIC DNA]</scope>
    <source>
        <strain evidence="2 3">DSM 25262</strain>
    </source>
</reference>
<evidence type="ECO:0008006" key="4">
    <source>
        <dbReference type="Google" id="ProtNLM"/>
    </source>
</evidence>
<evidence type="ECO:0000313" key="3">
    <source>
        <dbReference type="Proteomes" id="UP000190961"/>
    </source>
</evidence>
<evidence type="ECO:0000313" key="2">
    <source>
        <dbReference type="EMBL" id="SKC78947.1"/>
    </source>
</evidence>
<organism evidence="2 3">
    <name type="scientific">Ohtaekwangia koreensis</name>
    <dbReference type="NCBI Taxonomy" id="688867"/>
    <lineage>
        <taxon>Bacteria</taxon>
        <taxon>Pseudomonadati</taxon>
        <taxon>Bacteroidota</taxon>
        <taxon>Cytophagia</taxon>
        <taxon>Cytophagales</taxon>
        <taxon>Fulvivirgaceae</taxon>
        <taxon>Ohtaekwangia</taxon>
    </lineage>
</organism>
<dbReference type="OrthoDB" id="9765204at2"/>
<accession>A0A1T5LSH2</accession>
<dbReference type="Gene3D" id="2.180.10.10">
    <property type="entry name" value="RHS repeat-associated core"/>
    <property type="match status" value="1"/>
</dbReference>
<name>A0A1T5LSH2_9BACT</name>
<gene>
    <name evidence="2" type="ORF">SAMN05660236_3841</name>
</gene>
<dbReference type="EMBL" id="FUZU01000002">
    <property type="protein sequence ID" value="SKC78947.1"/>
    <property type="molecule type" value="Genomic_DNA"/>
</dbReference>